<proteinExistence type="predicted"/>
<protein>
    <recommendedName>
        <fullName evidence="5">DUF916 domain-containing protein</fullName>
    </recommendedName>
</protein>
<evidence type="ECO:0000313" key="3">
    <source>
        <dbReference type="EMBL" id="MDT0437878.1"/>
    </source>
</evidence>
<feature type="signal peptide" evidence="2">
    <location>
        <begin position="1"/>
        <end position="28"/>
    </location>
</feature>
<dbReference type="RefSeq" id="WP_311638734.1">
    <property type="nucleotide sequence ID" value="NZ_JAVRES010000014.1"/>
</dbReference>
<evidence type="ECO:0008006" key="5">
    <source>
        <dbReference type="Google" id="ProtNLM"/>
    </source>
</evidence>
<feature type="chain" id="PRO_5044769390" description="DUF916 domain-containing protein" evidence="2">
    <location>
        <begin position="29"/>
        <end position="281"/>
    </location>
</feature>
<feature type="compositionally biased region" description="Low complexity" evidence="1">
    <location>
        <begin position="270"/>
        <end position="281"/>
    </location>
</feature>
<comment type="caution">
    <text evidence="3">The sequence shown here is derived from an EMBL/GenBank/DDBJ whole genome shotgun (WGS) entry which is preliminary data.</text>
</comment>
<sequence>MPPTPNATRALVLPLALLLIPVAVPRAAAAGAGWSLAPAGDGRPSFYAEGAPGAVVRDTVAVTNGGARPVTVTLAADGVRASFADVLVRVPGRTRAEVPFTVRVPGDRSGAIVARDAAGRVRSVPLRLRAGVPDLSALTVEHVRVRADRITYDLVNRGTTTLVPRLAVRADGLFRRVLDRAPRALPVRLAPGTRASLTEPWPGRPALDAVDVRLTVTAPDGTRATVGASARPTPQAASAALAGAALAAAGTALALARRRGRRPPGGPGPAGDAGATTGAAA</sequence>
<dbReference type="Proteomes" id="UP001183535">
    <property type="component" value="Unassembled WGS sequence"/>
</dbReference>
<accession>A0ABD5ET90</accession>
<keyword evidence="2" id="KW-0732">Signal</keyword>
<evidence type="ECO:0000256" key="1">
    <source>
        <dbReference type="SAM" id="MobiDB-lite"/>
    </source>
</evidence>
<reference evidence="4" key="1">
    <citation type="submission" date="2023-07" db="EMBL/GenBank/DDBJ databases">
        <title>30 novel species of actinomycetes from the DSMZ collection.</title>
        <authorList>
            <person name="Nouioui I."/>
        </authorList>
    </citation>
    <scope>NUCLEOTIDE SEQUENCE [LARGE SCALE GENOMIC DNA]</scope>
    <source>
        <strain evidence="4">DSM 41981</strain>
    </source>
</reference>
<dbReference type="AlphaFoldDB" id="A0ABD5ET90"/>
<evidence type="ECO:0000313" key="4">
    <source>
        <dbReference type="Proteomes" id="UP001183535"/>
    </source>
</evidence>
<feature type="region of interest" description="Disordered" evidence="1">
    <location>
        <begin position="257"/>
        <end position="281"/>
    </location>
</feature>
<dbReference type="EMBL" id="JAVRES010000014">
    <property type="protein sequence ID" value="MDT0437878.1"/>
    <property type="molecule type" value="Genomic_DNA"/>
</dbReference>
<evidence type="ECO:0000256" key="2">
    <source>
        <dbReference type="SAM" id="SignalP"/>
    </source>
</evidence>
<organism evidence="3 4">
    <name type="scientific">Streptomyces doudnae</name>
    <dbReference type="NCBI Taxonomy" id="3075536"/>
    <lineage>
        <taxon>Bacteria</taxon>
        <taxon>Bacillati</taxon>
        <taxon>Actinomycetota</taxon>
        <taxon>Actinomycetes</taxon>
        <taxon>Kitasatosporales</taxon>
        <taxon>Streptomycetaceae</taxon>
        <taxon>Streptomyces</taxon>
    </lineage>
</organism>
<gene>
    <name evidence="3" type="ORF">RM877_24630</name>
</gene>
<name>A0ABD5ET90_9ACTN</name>
<keyword evidence="4" id="KW-1185">Reference proteome</keyword>